<dbReference type="Pfam" id="PF06821">
    <property type="entry name" value="Ser_hydrolase"/>
    <property type="match status" value="1"/>
</dbReference>
<dbReference type="SUPFAM" id="SSF53474">
    <property type="entry name" value="alpha/beta-Hydrolases"/>
    <property type="match status" value="1"/>
</dbReference>
<dbReference type="PANTHER" id="PTHR15394">
    <property type="entry name" value="SERINE HYDROLASE RBBP9"/>
    <property type="match status" value="1"/>
</dbReference>
<dbReference type="STRING" id="1618337.UT28_C0001G0565"/>
<dbReference type="InterPro" id="IPR029058">
    <property type="entry name" value="AB_hydrolase_fold"/>
</dbReference>
<dbReference type="Proteomes" id="UP000035648">
    <property type="component" value="Chromosome"/>
</dbReference>
<dbReference type="AlphaFoldDB" id="A0A0G4B3F0"/>
<dbReference type="GO" id="GO:0016787">
    <property type="term" value="F:hydrolase activity"/>
    <property type="evidence" value="ECO:0007669"/>
    <property type="project" value="UniProtKB-KW"/>
</dbReference>
<organism evidence="1 2">
    <name type="scientific">Berkelbacteria bacterium GW2011_GWE1_39_12</name>
    <dbReference type="NCBI Taxonomy" id="1618337"/>
    <lineage>
        <taxon>Bacteria</taxon>
        <taxon>Candidatus Berkelbacteria</taxon>
    </lineage>
</organism>
<dbReference type="Gene3D" id="3.40.50.1820">
    <property type="entry name" value="alpha/beta hydrolase"/>
    <property type="match status" value="1"/>
</dbReference>
<protein>
    <submittedName>
        <fullName evidence="1">Putative Alpha/beta fold family hydrolase</fullName>
    </submittedName>
</protein>
<gene>
    <name evidence="1" type="ORF">UT28_C0001G0565</name>
</gene>
<sequence length="184" mass="20878">MKNAIILHGTGDSADNFWFPYVKKELESRGYDVWLPNLPCAEKPNIKDWLSFVLESGKITEETVLIGHSAGAQIILSVLENLNIKIKQAILVSGYSKELPKDVNSEMNKYEFNWESIRPHAGKFAFVNSDNDPWGCDDKQGRIMFDHLGGMQIILHEGHMGSNKFNQPYKEFPLIVKLVELGEI</sequence>
<dbReference type="KEGG" id="bbgw:UT28_C0001G0565"/>
<proteinExistence type="predicted"/>
<name>A0A0G4B3F0_9BACT</name>
<dbReference type="PANTHER" id="PTHR15394:SF3">
    <property type="entry name" value="SERINE HYDROLASE RBBP9"/>
    <property type="match status" value="1"/>
</dbReference>
<keyword evidence="1" id="KW-0378">Hydrolase</keyword>
<reference evidence="1 2" key="1">
    <citation type="journal article" date="2015" name="Nature">
        <title>rRNA introns, odd ribosomes, and small enigmatic genomes across a large radiation of phyla.</title>
        <authorList>
            <person name="Brown C.T."/>
            <person name="Hug L.A."/>
            <person name="Thomas B.C."/>
            <person name="Sharon I."/>
            <person name="Castelle C.J."/>
            <person name="Singh A."/>
            <person name="Wilkins M.J."/>
            <person name="Williams K.H."/>
            <person name="Banfield J.F."/>
        </authorList>
    </citation>
    <scope>NUCLEOTIDE SEQUENCE [LARGE SCALE GENOMIC DNA]</scope>
</reference>
<accession>A0A0G4B3F0</accession>
<dbReference type="EMBL" id="CP011213">
    <property type="protein sequence ID" value="AKM82369.1"/>
    <property type="molecule type" value="Genomic_DNA"/>
</dbReference>
<evidence type="ECO:0000313" key="1">
    <source>
        <dbReference type="EMBL" id="AKM82369.1"/>
    </source>
</evidence>
<evidence type="ECO:0000313" key="2">
    <source>
        <dbReference type="Proteomes" id="UP000035648"/>
    </source>
</evidence>
<dbReference type="InterPro" id="IPR010662">
    <property type="entry name" value="RBBP9/YdeN"/>
</dbReference>